<dbReference type="PRINTS" id="PR00420">
    <property type="entry name" value="RNGMNOXGNASE"/>
</dbReference>
<keyword evidence="5" id="KW-0503">Monooxygenase</keyword>
<dbReference type="Pfam" id="PF01494">
    <property type="entry name" value="FAD_binding_3"/>
    <property type="match status" value="1"/>
</dbReference>
<dbReference type="Pfam" id="PF21274">
    <property type="entry name" value="Rng_hyd_C"/>
    <property type="match status" value="1"/>
</dbReference>
<evidence type="ECO:0000313" key="5">
    <source>
        <dbReference type="EMBL" id="KAB2379144.1"/>
    </source>
</evidence>
<name>A0A6L3VRB9_9ACTN</name>
<keyword evidence="3" id="KW-0274">FAD</keyword>
<dbReference type="Gene3D" id="3.30.70.2450">
    <property type="match status" value="1"/>
</dbReference>
<organism evidence="5 6">
    <name type="scientific">Actinomadura montaniterrae</name>
    <dbReference type="NCBI Taxonomy" id="1803903"/>
    <lineage>
        <taxon>Bacteria</taxon>
        <taxon>Bacillati</taxon>
        <taxon>Actinomycetota</taxon>
        <taxon>Actinomycetes</taxon>
        <taxon>Streptosporangiales</taxon>
        <taxon>Thermomonosporaceae</taxon>
        <taxon>Actinomadura</taxon>
    </lineage>
</organism>
<gene>
    <name evidence="5" type="ORF">F9B16_21655</name>
</gene>
<feature type="domain" description="FAD-binding" evidence="4">
    <location>
        <begin position="11"/>
        <end position="340"/>
    </location>
</feature>
<evidence type="ECO:0000259" key="4">
    <source>
        <dbReference type="Pfam" id="PF01494"/>
    </source>
</evidence>
<keyword evidence="6" id="KW-1185">Reference proteome</keyword>
<dbReference type="InterPro" id="IPR002938">
    <property type="entry name" value="FAD-bd"/>
</dbReference>
<dbReference type="InterPro" id="IPR036188">
    <property type="entry name" value="FAD/NAD-bd_sf"/>
</dbReference>
<protein>
    <submittedName>
        <fullName evidence="5">Monooxygenase</fullName>
    </submittedName>
</protein>
<keyword evidence="2" id="KW-0285">Flavoprotein</keyword>
<comment type="cofactor">
    <cofactor evidence="1">
        <name>FAD</name>
        <dbReference type="ChEBI" id="CHEBI:57692"/>
    </cofactor>
</comment>
<dbReference type="SUPFAM" id="SSF51905">
    <property type="entry name" value="FAD/NAD(P)-binding domain"/>
    <property type="match status" value="1"/>
</dbReference>
<dbReference type="RefSeq" id="WP_151541931.1">
    <property type="nucleotide sequence ID" value="NZ_WBMR01000062.1"/>
</dbReference>
<evidence type="ECO:0000256" key="3">
    <source>
        <dbReference type="ARBA" id="ARBA00022827"/>
    </source>
</evidence>
<evidence type="ECO:0000256" key="1">
    <source>
        <dbReference type="ARBA" id="ARBA00001974"/>
    </source>
</evidence>
<dbReference type="PANTHER" id="PTHR43004:SF19">
    <property type="entry name" value="BINDING MONOOXYGENASE, PUTATIVE (JCVI)-RELATED"/>
    <property type="match status" value="1"/>
</dbReference>
<accession>A0A6L3VRB9</accession>
<evidence type="ECO:0000256" key="2">
    <source>
        <dbReference type="ARBA" id="ARBA00022630"/>
    </source>
</evidence>
<dbReference type="PANTHER" id="PTHR43004">
    <property type="entry name" value="TRK SYSTEM POTASSIUM UPTAKE PROTEIN"/>
    <property type="match status" value="1"/>
</dbReference>
<dbReference type="Gene3D" id="3.40.30.120">
    <property type="match status" value="1"/>
</dbReference>
<comment type="caution">
    <text evidence="5">The sequence shown here is derived from an EMBL/GenBank/DDBJ whole genome shotgun (WGS) entry which is preliminary data.</text>
</comment>
<dbReference type="AlphaFoldDB" id="A0A6L3VRB9"/>
<sequence length="487" mass="51952">MSDLQSVPAQIPVVIVGMGPTGLMLAGELRLCGVDCLVLGASAMPQNESRALGFTPSTLEIFAHRDMLGEFGPLEHVKAVHFAGIVISADHLSSPHLPVMRYPQYKTEAVLRERAARLGATVRPGYTVTGIQECGESLETIANGPDGTVRVRSQYVVGCDGAHSTVRRMAGLAYPLTPPSVQMLLADIEHAGLPNNQFGKKTPTGMVMSGPLDDTIDRLIVCDFTAEPLERGTRVEAKHLEQAYRNVTGDALPPGRIRWASSFNDASGMAPSFRAGRVFLAGDAAHTHLPAGGQGMNVSIQDAVNLGWKLAAAVHGWAPADLLDTYDTERRQAAAELLANTQAQGQVFLRGAEVDPVRGLLERLFTVPEAASLAADEVTGMALRYDPGGDAPEPVGRLLPTKDLRLPGGDGPPRGLLRHGRGLLLTSREDGESASLARPWNDRVDVVAVPRPDEPDLLVRPDGHVAWTSRAAEPLATALARWFGSES</sequence>
<dbReference type="EMBL" id="WBMR01000062">
    <property type="protein sequence ID" value="KAB2379144.1"/>
    <property type="molecule type" value="Genomic_DNA"/>
</dbReference>
<evidence type="ECO:0000313" key="6">
    <source>
        <dbReference type="Proteomes" id="UP000483004"/>
    </source>
</evidence>
<keyword evidence="5" id="KW-0560">Oxidoreductase</keyword>
<dbReference type="GO" id="GO:0071949">
    <property type="term" value="F:FAD binding"/>
    <property type="evidence" value="ECO:0007669"/>
    <property type="project" value="InterPro"/>
</dbReference>
<dbReference type="Proteomes" id="UP000483004">
    <property type="component" value="Unassembled WGS sequence"/>
</dbReference>
<dbReference type="InterPro" id="IPR050641">
    <property type="entry name" value="RIFMO-like"/>
</dbReference>
<dbReference type="GO" id="GO:0016709">
    <property type="term" value="F:oxidoreductase activity, acting on paired donors, with incorporation or reduction of molecular oxygen, NAD(P)H as one donor, and incorporation of one atom of oxygen"/>
    <property type="evidence" value="ECO:0007669"/>
    <property type="project" value="UniProtKB-ARBA"/>
</dbReference>
<reference evidence="5 6" key="1">
    <citation type="submission" date="2019-09" db="EMBL/GenBank/DDBJ databases">
        <title>Actinomadura physcomitrii sp. nov., a novel actinomycete isolated from moss [Physcomitrium sphaericum (Ludw) Fuernr].</title>
        <authorList>
            <person name="Liu C."/>
            <person name="Zhuang X."/>
        </authorList>
    </citation>
    <scope>NUCLEOTIDE SEQUENCE [LARGE SCALE GENOMIC DNA]</scope>
    <source>
        <strain evidence="5 6">CYP1-1B</strain>
    </source>
</reference>
<dbReference type="OrthoDB" id="8670884at2"/>
<proteinExistence type="predicted"/>
<dbReference type="Gene3D" id="3.50.50.60">
    <property type="entry name" value="FAD/NAD(P)-binding domain"/>
    <property type="match status" value="1"/>
</dbReference>